<keyword evidence="4" id="KW-1185">Reference proteome</keyword>
<gene>
    <name evidence="3" type="ORF">DWB77_04837</name>
</gene>
<evidence type="ECO:0000256" key="2">
    <source>
        <dbReference type="SAM" id="MobiDB-lite"/>
    </source>
</evidence>
<dbReference type="NCBIfam" id="NF002696">
    <property type="entry name" value="PRK02487.1-5"/>
    <property type="match status" value="1"/>
</dbReference>
<dbReference type="PANTHER" id="PTHR28255:SF1">
    <property type="entry name" value="UPF0303 PROTEIN YBR137W"/>
    <property type="match status" value="1"/>
</dbReference>
<dbReference type="SUPFAM" id="SSF143744">
    <property type="entry name" value="GlcG-like"/>
    <property type="match status" value="1"/>
</dbReference>
<feature type="region of interest" description="Disordered" evidence="2">
    <location>
        <begin position="1"/>
        <end position="41"/>
    </location>
</feature>
<comment type="similarity">
    <text evidence="1">Belongs to the UPF0303 family.</text>
</comment>
<sequence length="197" mass="20852">MRAHATTAKPQTAEGASVSGNRAEGAPATDATPAGGPPAADPVAALEAERERLVLSRFSYEDAWQLGLLLRELAVERAAPVVIDVRHGARQVFRCALPGSSADNDAWIDRKRRVAERYAAPSFLVGARFRAKGTTFEDASRLDPNSYAAHGGSYPVSVEGVGIVGTVTVSGLPQAEDHALVVEALTRWVNTRDHQGG</sequence>
<dbReference type="HAMAP" id="MF_00761">
    <property type="entry name" value="UPF0303"/>
    <property type="match status" value="1"/>
</dbReference>
<dbReference type="InterPro" id="IPR005624">
    <property type="entry name" value="PduO/GlcC-like"/>
</dbReference>
<dbReference type="Pfam" id="PF03928">
    <property type="entry name" value="HbpS-like"/>
    <property type="match status" value="1"/>
</dbReference>
<dbReference type="KEGG" id="shun:DWB77_04837"/>
<name>A0A387HGU9_9ACTN</name>
<evidence type="ECO:0000256" key="1">
    <source>
        <dbReference type="HAMAP-Rule" id="MF_00761"/>
    </source>
</evidence>
<evidence type="ECO:0000313" key="3">
    <source>
        <dbReference type="EMBL" id="AYG82654.1"/>
    </source>
</evidence>
<dbReference type="AlphaFoldDB" id="A0A387HGU9"/>
<organism evidence="3 4">
    <name type="scientific">Streptomyces hundungensis</name>
    <dbReference type="NCBI Taxonomy" id="1077946"/>
    <lineage>
        <taxon>Bacteria</taxon>
        <taxon>Bacillati</taxon>
        <taxon>Actinomycetota</taxon>
        <taxon>Actinomycetes</taxon>
        <taxon>Kitasatosporales</taxon>
        <taxon>Streptomycetaceae</taxon>
        <taxon>Streptomyces</taxon>
    </lineage>
</organism>
<dbReference type="Gene3D" id="3.30.450.150">
    <property type="entry name" value="Haem-degrading domain"/>
    <property type="match status" value="1"/>
</dbReference>
<dbReference type="PANTHER" id="PTHR28255">
    <property type="match status" value="1"/>
</dbReference>
<dbReference type="InterPro" id="IPR038084">
    <property type="entry name" value="PduO/GlcC-like_sf"/>
</dbReference>
<proteinExistence type="inferred from homology"/>
<protein>
    <recommendedName>
        <fullName evidence="1">UPF0303 protein DWB77_04837</fullName>
    </recommendedName>
</protein>
<dbReference type="InterPro" id="IPR010371">
    <property type="entry name" value="YBR137W-like"/>
</dbReference>
<reference evidence="3 4" key="1">
    <citation type="submission" date="2018-10" db="EMBL/GenBank/DDBJ databases">
        <title>Relationship between Morphology and Antimicrobial Activity in Streptomyces.</title>
        <authorList>
            <person name="Kang H.J."/>
            <person name="Kim S.B."/>
        </authorList>
    </citation>
    <scope>NUCLEOTIDE SEQUENCE [LARGE SCALE GENOMIC DNA]</scope>
    <source>
        <strain evidence="3 4">BH38</strain>
    </source>
</reference>
<evidence type="ECO:0000313" key="4">
    <source>
        <dbReference type="Proteomes" id="UP000271554"/>
    </source>
</evidence>
<dbReference type="EMBL" id="CP032698">
    <property type="protein sequence ID" value="AYG82654.1"/>
    <property type="molecule type" value="Genomic_DNA"/>
</dbReference>
<dbReference type="Proteomes" id="UP000271554">
    <property type="component" value="Chromosome"/>
</dbReference>
<accession>A0A387HGU9</accession>